<keyword evidence="4" id="KW-1185">Reference proteome</keyword>
<name>A0A934V715_9BACT</name>
<evidence type="ECO:0000313" key="3">
    <source>
        <dbReference type="EMBL" id="MBK1815647.1"/>
    </source>
</evidence>
<feature type="transmembrane region" description="Helical" evidence="1">
    <location>
        <begin position="1230"/>
        <end position="1251"/>
    </location>
</feature>
<dbReference type="Pfam" id="PF20703">
    <property type="entry name" value="nSTAND1"/>
    <property type="match status" value="1"/>
</dbReference>
<evidence type="ECO:0000259" key="2">
    <source>
        <dbReference type="Pfam" id="PF20703"/>
    </source>
</evidence>
<dbReference type="SUPFAM" id="SSF52540">
    <property type="entry name" value="P-loop containing nucleoside triphosphate hydrolases"/>
    <property type="match status" value="1"/>
</dbReference>
<evidence type="ECO:0000313" key="4">
    <source>
        <dbReference type="Proteomes" id="UP000600139"/>
    </source>
</evidence>
<keyword evidence="1" id="KW-0472">Membrane</keyword>
<comment type="caution">
    <text evidence="3">The sequence shown here is derived from an EMBL/GenBank/DDBJ whole genome shotgun (WGS) entry which is preliminary data.</text>
</comment>
<evidence type="ECO:0000256" key="1">
    <source>
        <dbReference type="SAM" id="Phobius"/>
    </source>
</evidence>
<organism evidence="3 4">
    <name type="scientific">Luteolibacter yonseiensis</name>
    <dbReference type="NCBI Taxonomy" id="1144680"/>
    <lineage>
        <taxon>Bacteria</taxon>
        <taxon>Pseudomonadati</taxon>
        <taxon>Verrucomicrobiota</taxon>
        <taxon>Verrucomicrobiia</taxon>
        <taxon>Verrucomicrobiales</taxon>
        <taxon>Verrucomicrobiaceae</taxon>
        <taxon>Luteolibacter</taxon>
    </lineage>
</organism>
<dbReference type="AlphaFoldDB" id="A0A934V715"/>
<protein>
    <recommendedName>
        <fullName evidence="2">Novel STAND NTPase 1 domain-containing protein</fullName>
    </recommendedName>
</protein>
<dbReference type="InterPro" id="IPR016024">
    <property type="entry name" value="ARM-type_fold"/>
</dbReference>
<proteinExistence type="predicted"/>
<feature type="transmembrane region" description="Helical" evidence="1">
    <location>
        <begin position="973"/>
        <end position="997"/>
    </location>
</feature>
<dbReference type="SUPFAM" id="SSF48371">
    <property type="entry name" value="ARM repeat"/>
    <property type="match status" value="1"/>
</dbReference>
<dbReference type="InterPro" id="IPR027417">
    <property type="entry name" value="P-loop_NTPase"/>
</dbReference>
<reference evidence="3" key="1">
    <citation type="submission" date="2021-01" db="EMBL/GenBank/DDBJ databases">
        <title>Modified the classification status of verrucomicrobia.</title>
        <authorList>
            <person name="Feng X."/>
        </authorList>
    </citation>
    <scope>NUCLEOTIDE SEQUENCE</scope>
    <source>
        <strain evidence="3">JCM 18052</strain>
    </source>
</reference>
<sequence>MENEKSPLKLSIFISSPGDVMPERRIAERVIERVDAAYGSFVCLEPYFWEYEPMVVTKDYQEQIKPPSGFDIFICILWSRLGTRLHSRYTLPPDHQKVAASGTEYEFVDAKTHFDISSTPDILVWLNKTEPLVSMAAGDLEEKRNQYEALKIFLNNLTRDNEELVLKGALNRYGTLDEFEHLLEIKLSKLIESRMPEAGVRKRPRPHWNGNPFRGLGVFEFWHAPIYFGRTAAIQEVTGAIGSKLQAIWQRRAMLAEHPELTAVNGHVENAGHHLPEEPCAFTLIFGSSGSGKSSLVRAGVLPFLAPDKHGYEKINFWRCAVMKPSEGGGDLMKALAHALVQEEVGEEDPEERLIATMKRPAALPELLVDGKLTVAEIARSLENDPKCAIHIVRGGLSISLNVLKEKEKEFLSNLLTKNERDGRTEDAAATRKQLEELKPRSNALILVLDQFEEIFTGGYSRDAVERFLSAIESMAVSGDVVVIATLRSEFFKSCEGYDTLIRLKKNGSTIHLTSPRPMELGKMLTHPAQMGGLFYEENESFGNLDQRILNAAAQDPDSLAMLEFSLAKLYATVGQDRCLKHDEYTKLGELSGILSNQADEVLAENKSCAHAMDSVISLIITVGGRNEKDDLGQTALVRRSVRFSELRDIFGAEELVNAFVEKRLFTTDQDHDGERVFSVTHETLLRRWERIKNWYSDDMNRRFVRVRSWVAERLKQWEESARDDSTGVSAGGDPGFLLKAGKELDDAREQFEAYRIAFSVAEQNFIESSLMAAEEDLWRHDLAEGDIPRMVGRWQLLGAQYQEMRDRVIRESLASNNAGIRKNAAFMLGMIPRDPLHMRLVTLLLEDGDDTVRSAAAYSLVQLQTEEYYDEVFRSGPIDSMDSNCIGSLARLVVTADMRVESSVFDGWFRRLPALVRGRTRIHSWGLRLRKSLPMLITVVVPALFLSAAGGMTCKIIPGALNYAFGQALPGWGMSFFHGAVAAILIGGGSAFGITLHRMVFGREHGKFGFFRPFGSIVAGAVFGGFGGFLCDMAVVGVFLLNGLQIMGLVGWDAVDKPPFLPFLKLLFLENKCGWVFVLNGAGVGIGMAIIANRLRAHPAWENLLQSAVSMGSIQQAFDTIASILRISIRYILVLFLTLAITSSLGLTILHFSGSMTENPEPWTRMLYGGMEKPKEWPKPGANATAIEIVEYKANMKKAMEDRDQKLWKWKISRFGRIAGVSADALTKAVGGFCATVGMAFGLIVLYTGINVDRWKRVG</sequence>
<feature type="transmembrane region" description="Helical" evidence="1">
    <location>
        <begin position="1132"/>
        <end position="1153"/>
    </location>
</feature>
<dbReference type="InterPro" id="IPR011989">
    <property type="entry name" value="ARM-like"/>
</dbReference>
<keyword evidence="1" id="KW-1133">Transmembrane helix</keyword>
<feature type="transmembrane region" description="Helical" evidence="1">
    <location>
        <begin position="1075"/>
        <end position="1093"/>
    </location>
</feature>
<feature type="transmembrane region" description="Helical" evidence="1">
    <location>
        <begin position="1018"/>
        <end position="1042"/>
    </location>
</feature>
<feature type="domain" description="Novel STAND NTPase 1" evidence="2">
    <location>
        <begin position="212"/>
        <end position="725"/>
    </location>
</feature>
<dbReference type="RefSeq" id="WP_200350606.1">
    <property type="nucleotide sequence ID" value="NZ_JAENIK010000009.1"/>
</dbReference>
<gene>
    <name evidence="3" type="ORF">JIN84_08470</name>
</gene>
<dbReference type="Proteomes" id="UP000600139">
    <property type="component" value="Unassembled WGS sequence"/>
</dbReference>
<dbReference type="EMBL" id="JAENIK010000009">
    <property type="protein sequence ID" value="MBK1815647.1"/>
    <property type="molecule type" value="Genomic_DNA"/>
</dbReference>
<keyword evidence="1" id="KW-0812">Transmembrane</keyword>
<dbReference type="InterPro" id="IPR049052">
    <property type="entry name" value="nSTAND1"/>
</dbReference>
<feature type="transmembrane region" description="Helical" evidence="1">
    <location>
        <begin position="934"/>
        <end position="953"/>
    </location>
</feature>
<dbReference type="Gene3D" id="1.25.10.10">
    <property type="entry name" value="Leucine-rich Repeat Variant"/>
    <property type="match status" value="1"/>
</dbReference>
<accession>A0A934V715</accession>